<dbReference type="OrthoDB" id="9787654at2"/>
<dbReference type="Proteomes" id="UP000278036">
    <property type="component" value="Unassembled WGS sequence"/>
</dbReference>
<organism evidence="2 5">
    <name type="scientific">Teichococcus wenyumeiae</name>
    <dbReference type="NCBI Taxonomy" id="2478470"/>
    <lineage>
        <taxon>Bacteria</taxon>
        <taxon>Pseudomonadati</taxon>
        <taxon>Pseudomonadota</taxon>
        <taxon>Alphaproteobacteria</taxon>
        <taxon>Acetobacterales</taxon>
        <taxon>Roseomonadaceae</taxon>
        <taxon>Roseomonas</taxon>
    </lineage>
</organism>
<dbReference type="PANTHER" id="PTHR35563:SF2">
    <property type="entry name" value="BARREL METAL-DEPENDENT HYDROLASE, PUTATIVE (AFU_ORTHOLOGUE AFUA_1G16240)-RELATED"/>
    <property type="match status" value="1"/>
</dbReference>
<dbReference type="AlphaFoldDB" id="A0A3A9JMZ1"/>
<keyword evidence="4" id="KW-1185">Reference proteome</keyword>
<dbReference type="InterPro" id="IPR006680">
    <property type="entry name" value="Amidohydro-rel"/>
</dbReference>
<feature type="domain" description="Amidohydrolase-related" evidence="1">
    <location>
        <begin position="21"/>
        <end position="282"/>
    </location>
</feature>
<gene>
    <name evidence="2" type="ORF">D6Z83_05520</name>
    <name evidence="3" type="ORF">EBE87_21945</name>
</gene>
<evidence type="ECO:0000259" key="1">
    <source>
        <dbReference type="Pfam" id="PF04909"/>
    </source>
</evidence>
<dbReference type="Gene3D" id="3.20.20.140">
    <property type="entry name" value="Metal-dependent hydrolases"/>
    <property type="match status" value="1"/>
</dbReference>
<dbReference type="InParanoid" id="A0A3A9JMZ1"/>
<protein>
    <submittedName>
        <fullName evidence="2">2-pyrone-4,6-dicarboxylate hydrolase</fullName>
    </submittedName>
</protein>
<keyword evidence="2" id="KW-0378">Hydrolase</keyword>
<proteinExistence type="predicted"/>
<dbReference type="GO" id="GO:0016787">
    <property type="term" value="F:hydrolase activity"/>
    <property type="evidence" value="ECO:0007669"/>
    <property type="project" value="UniProtKB-KW"/>
</dbReference>
<evidence type="ECO:0000313" key="5">
    <source>
        <dbReference type="Proteomes" id="UP000278036"/>
    </source>
</evidence>
<dbReference type="PANTHER" id="PTHR35563">
    <property type="entry name" value="BARREL METAL-DEPENDENT HYDROLASE, PUTATIVE (AFU_ORTHOLOGUE AFUA_1G16240)-RELATED"/>
    <property type="match status" value="1"/>
</dbReference>
<dbReference type="Pfam" id="PF04909">
    <property type="entry name" value="Amidohydro_2"/>
    <property type="match status" value="1"/>
</dbReference>
<dbReference type="InterPro" id="IPR032466">
    <property type="entry name" value="Metal_Hydrolase"/>
</dbReference>
<name>A0A3A9JMZ1_9PROT</name>
<comment type="caution">
    <text evidence="2">The sequence shown here is derived from an EMBL/GenBank/DDBJ whole genome shotgun (WGS) entry which is preliminary data.</text>
</comment>
<dbReference type="EMBL" id="RFLX01000025">
    <property type="protein sequence ID" value="RMI17591.1"/>
    <property type="molecule type" value="Genomic_DNA"/>
</dbReference>
<evidence type="ECO:0000313" key="2">
    <source>
        <dbReference type="EMBL" id="RKK05206.1"/>
    </source>
</evidence>
<dbReference type="SUPFAM" id="SSF51556">
    <property type="entry name" value="Metallo-dependent hydrolases"/>
    <property type="match status" value="1"/>
</dbReference>
<evidence type="ECO:0000313" key="4">
    <source>
        <dbReference type="Proteomes" id="UP000274097"/>
    </source>
</evidence>
<evidence type="ECO:0000313" key="3">
    <source>
        <dbReference type="EMBL" id="RMI17591.1"/>
    </source>
</evidence>
<dbReference type="RefSeq" id="WP_120637339.1">
    <property type="nucleotide sequence ID" value="NZ_RAQU01000021.1"/>
</dbReference>
<dbReference type="Proteomes" id="UP000274097">
    <property type="component" value="Unassembled WGS sequence"/>
</dbReference>
<dbReference type="EMBL" id="RAQU01000021">
    <property type="protein sequence ID" value="RKK05206.1"/>
    <property type="molecule type" value="Genomic_DNA"/>
</dbReference>
<accession>A0A3A9JMZ1</accession>
<sequence>MPDQQPVSPHWGVFVPPGLSCDAHCHVFGPGDRFPYAESRRYTPEDKPKEVLAALHARLGLGRAVLVQASCHGTDNRAMLDALRSDPTRYRGVAMIDDETPDATLAEMHEAGVRGIRFNFIKALGGGPDLAVVRRAADRVRGLGWHVVLHLQGDGVAEMAPAIRALRMPVVIDHMGRVDPEQGVEGRAFRMLLALLEDERIWVKLSGAERMVPAPFTAALPFARALLRAAPDRVLWGTDFPHPNLAVPVDEAELLDLVPLIAPRPEDRQRLLVTNAATLYGFGD</sequence>
<reference evidence="2 5" key="1">
    <citation type="submission" date="2018-09" db="EMBL/GenBank/DDBJ databases">
        <title>Roseomonas sp. nov., isolated from feces of Tibetan antelopes in the Qinghai-Tibet plateau, China.</title>
        <authorList>
            <person name="Tian Z."/>
        </authorList>
    </citation>
    <scope>NUCLEOTIDE SEQUENCE [LARGE SCALE GENOMIC DNA]</scope>
    <source>
        <strain evidence="3 4">Z23</strain>
        <strain evidence="2 5">Z24</strain>
    </source>
</reference>
<dbReference type="InterPro" id="IPR052358">
    <property type="entry name" value="Aro_Compnd_Degr_Hydrolases"/>
</dbReference>